<dbReference type="Proteomes" id="UP000034246">
    <property type="component" value="Unassembled WGS sequence"/>
</dbReference>
<organism evidence="1 2">
    <name type="scientific">Candidatus Woesebacteria bacterium GW2011_GWA1_39_21</name>
    <dbReference type="NCBI Taxonomy" id="1618550"/>
    <lineage>
        <taxon>Bacteria</taxon>
        <taxon>Candidatus Woeseibacteriota</taxon>
    </lineage>
</organism>
<dbReference type="SUPFAM" id="SSF53955">
    <property type="entry name" value="Lysozyme-like"/>
    <property type="match status" value="1"/>
</dbReference>
<evidence type="ECO:0000313" key="2">
    <source>
        <dbReference type="Proteomes" id="UP000034246"/>
    </source>
</evidence>
<name>A0A0G0QIC9_9BACT</name>
<gene>
    <name evidence="1" type="ORF">UT39_C0022G0009</name>
</gene>
<dbReference type="InterPro" id="IPR023346">
    <property type="entry name" value="Lysozyme-like_dom_sf"/>
</dbReference>
<evidence type="ECO:0000313" key="1">
    <source>
        <dbReference type="EMBL" id="KKR10155.1"/>
    </source>
</evidence>
<sequence>MKFNYKLLSTLFFFLTTPMMIVLSLNTLVSLQNTNGQAEVLGKSTEQAPIYAALPDESPTMSIKLIASDARGDILKKYLNEYGSPLEPYAFYTVNIADEYNVDFRLVTAIAQQESNLCKFIPENTYNCWGWGIHSRGTLGFTSYEEGISAVTQGLRNDYLSKGYNTPDEIMKKYTPLSNGSWAEGVKQFMSEME</sequence>
<protein>
    <recommendedName>
        <fullName evidence="3">Mannosyl-glycoprotein endo-beta-N-acetylglucosamidase-like domain-containing protein</fullName>
    </recommendedName>
</protein>
<evidence type="ECO:0008006" key="3">
    <source>
        <dbReference type="Google" id="ProtNLM"/>
    </source>
</evidence>
<reference evidence="1 2" key="1">
    <citation type="journal article" date="2015" name="Nature">
        <title>rRNA introns, odd ribosomes, and small enigmatic genomes across a large radiation of phyla.</title>
        <authorList>
            <person name="Brown C.T."/>
            <person name="Hug L.A."/>
            <person name="Thomas B.C."/>
            <person name="Sharon I."/>
            <person name="Castelle C.J."/>
            <person name="Singh A."/>
            <person name="Wilkins M.J."/>
            <person name="Williams K.H."/>
            <person name="Banfield J.F."/>
        </authorList>
    </citation>
    <scope>NUCLEOTIDE SEQUENCE [LARGE SCALE GENOMIC DNA]</scope>
</reference>
<comment type="caution">
    <text evidence="1">The sequence shown here is derived from an EMBL/GenBank/DDBJ whole genome shotgun (WGS) entry which is preliminary data.</text>
</comment>
<proteinExistence type="predicted"/>
<dbReference type="EMBL" id="LBWP01000022">
    <property type="protein sequence ID" value="KKR10155.1"/>
    <property type="molecule type" value="Genomic_DNA"/>
</dbReference>
<dbReference type="AlphaFoldDB" id="A0A0G0QIC9"/>
<dbReference type="STRING" id="1618550.UT39_C0022G0009"/>
<accession>A0A0G0QIC9</accession>